<dbReference type="CDD" id="cd21631">
    <property type="entry name" value="RHH_CopG_NikR-like"/>
    <property type="match status" value="1"/>
</dbReference>
<protein>
    <recommendedName>
        <fullName evidence="3">Ribbon-helix-helix CopG family protein</fullName>
    </recommendedName>
</protein>
<accession>A0A4R7HV26</accession>
<dbReference type="InterPro" id="IPR013321">
    <property type="entry name" value="Arc_rbn_hlx_hlx"/>
</dbReference>
<evidence type="ECO:0008006" key="3">
    <source>
        <dbReference type="Google" id="ProtNLM"/>
    </source>
</evidence>
<gene>
    <name evidence="1" type="ORF">BDK89_0200</name>
</gene>
<evidence type="ECO:0000313" key="2">
    <source>
        <dbReference type="Proteomes" id="UP000294558"/>
    </source>
</evidence>
<name>A0A4R7HV26_9ACTN</name>
<keyword evidence="2" id="KW-1185">Reference proteome</keyword>
<evidence type="ECO:0000313" key="1">
    <source>
        <dbReference type="EMBL" id="TDT14645.1"/>
    </source>
</evidence>
<organism evidence="1 2">
    <name type="scientific">Ilumatobacter fluminis</name>
    <dbReference type="NCBI Taxonomy" id="467091"/>
    <lineage>
        <taxon>Bacteria</taxon>
        <taxon>Bacillati</taxon>
        <taxon>Actinomycetota</taxon>
        <taxon>Acidimicrobiia</taxon>
        <taxon>Acidimicrobiales</taxon>
        <taxon>Ilumatobacteraceae</taxon>
        <taxon>Ilumatobacter</taxon>
    </lineage>
</organism>
<dbReference type="AlphaFoldDB" id="A0A4R7HV26"/>
<proteinExistence type="predicted"/>
<dbReference type="EMBL" id="SOAU01000001">
    <property type="protein sequence ID" value="TDT14645.1"/>
    <property type="molecule type" value="Genomic_DNA"/>
</dbReference>
<dbReference type="Gene3D" id="1.10.1220.10">
    <property type="entry name" value="Met repressor-like"/>
    <property type="match status" value="1"/>
</dbReference>
<dbReference type="GO" id="GO:0006355">
    <property type="term" value="P:regulation of DNA-templated transcription"/>
    <property type="evidence" value="ECO:0007669"/>
    <property type="project" value="InterPro"/>
</dbReference>
<comment type="caution">
    <text evidence="1">The sequence shown here is derived from an EMBL/GenBank/DDBJ whole genome shotgun (WGS) entry which is preliminary data.</text>
</comment>
<sequence length="92" mass="9725">MLSVTCVVIPSYTRTVKTAVSIPDALFEAADALARERRVSRSALYAEALAMLLASAGDDDVTRQLDALYADSSVPVDPIVAVANSTLAAEPW</sequence>
<dbReference type="Proteomes" id="UP000294558">
    <property type="component" value="Unassembled WGS sequence"/>
</dbReference>
<reference evidence="1 2" key="1">
    <citation type="submission" date="2019-03" db="EMBL/GenBank/DDBJ databases">
        <title>Sequencing the genomes of 1000 actinobacteria strains.</title>
        <authorList>
            <person name="Klenk H.-P."/>
        </authorList>
    </citation>
    <scope>NUCLEOTIDE SEQUENCE [LARGE SCALE GENOMIC DNA]</scope>
    <source>
        <strain evidence="1 2">DSM 18936</strain>
    </source>
</reference>